<feature type="binding site" evidence="8">
    <location>
        <position position="141"/>
    </location>
    <ligand>
        <name>phosphoenolpyruvate</name>
        <dbReference type="ChEBI" id="CHEBI:58702"/>
    </ligand>
</feature>
<feature type="binding site" evidence="8">
    <location>
        <position position="113"/>
    </location>
    <ligand>
        <name>phosphoenolpyruvate</name>
        <dbReference type="ChEBI" id="CHEBI:58702"/>
    </ligand>
</feature>
<dbReference type="InterPro" id="IPR036968">
    <property type="entry name" value="Enolpyruvate_Tfrase_sf"/>
</dbReference>
<protein>
    <recommendedName>
        <fullName evidence="8">3-phosphoshikimate 1-carboxyvinyltransferase</fullName>
        <ecNumber evidence="8">2.5.1.19</ecNumber>
    </recommendedName>
    <alternativeName>
        <fullName evidence="8">5-enolpyruvylshikimate-3-phosphate synthase</fullName>
        <shortName evidence="8">EPSP synthase</shortName>
        <shortName evidence="8">EPSPS</shortName>
    </alternativeName>
</protein>
<comment type="caution">
    <text evidence="10">The sequence shown here is derived from an EMBL/GenBank/DDBJ whole genome shotgun (WGS) entry which is preliminary data.</text>
</comment>
<feature type="binding site" evidence="8">
    <location>
        <position position="29"/>
    </location>
    <ligand>
        <name>phosphoenolpyruvate</name>
        <dbReference type="ChEBI" id="CHEBI:58702"/>
    </ligand>
</feature>
<dbReference type="GO" id="GO:0003866">
    <property type="term" value="F:3-phosphoshikimate 1-carboxyvinyltransferase activity"/>
    <property type="evidence" value="ECO:0007669"/>
    <property type="project" value="UniProtKB-UniRule"/>
</dbReference>
<dbReference type="InterPro" id="IPR013792">
    <property type="entry name" value="RNA3'P_cycl/enolpyr_Trfase_a/b"/>
</dbReference>
<keyword evidence="5 8" id="KW-0808">Transferase</keyword>
<evidence type="ECO:0000256" key="2">
    <source>
        <dbReference type="ARBA" id="ARBA00009948"/>
    </source>
</evidence>
<keyword evidence="6 8" id="KW-0057">Aromatic amino acid biosynthesis</keyword>
<sequence length="445" mass="46047">MPLSQPERDWVAPVARGPVDAAVTLPGSKSMTNRALVLAATASGSSRIGRPLASRDTRLMAHALRALGADVLEVEAAGPEAEAVGAAEEVRGWLVDPGERLRGPAEIDVGLAGTVMRFLPPVAALADGDVAIDGDPYARRRPMGPILDALRALGAEIDDGGRGALPFTVRGRGGLRGGTVTLDASASSQLISGLLLSAPRFEQGLEVRHEGPPVPSAPHLAMTVAMLREAGATVDDSEPDVWRVAPGGLKGRDWDIEPDLSNAAQFLGAALVTGGRVTVGGWPAETTQPGDALRDLLAEMGAEVDLGPDGLTVRGGSGFRGLTADLRDVGELTPVLAALAALADGPSRLTGIAHLRGHETDRLAALVAEINGLGGDARELPDGLEIRPRPLRGGVFHTYDDHRMVMAGAVLGLAVPDVRVENVGTVGKTLPDFTERWSAMLTTAG</sequence>
<organism evidence="10 11">
    <name type="scientific">Actinomadura logoneensis</name>
    <dbReference type="NCBI Taxonomy" id="2293572"/>
    <lineage>
        <taxon>Bacteria</taxon>
        <taxon>Bacillati</taxon>
        <taxon>Actinomycetota</taxon>
        <taxon>Actinomycetes</taxon>
        <taxon>Streptosporangiales</taxon>
        <taxon>Thermomonosporaceae</taxon>
        <taxon>Actinomadura</taxon>
    </lineage>
</organism>
<gene>
    <name evidence="8 10" type="primary">aroA</name>
    <name evidence="10" type="ORF">DZF91_31920</name>
</gene>
<feature type="binding site" evidence="8">
    <location>
        <position position="189"/>
    </location>
    <ligand>
        <name>phosphoenolpyruvate</name>
        <dbReference type="ChEBI" id="CHEBI:58702"/>
    </ligand>
</feature>
<feature type="binding site" evidence="8">
    <location>
        <position position="34"/>
    </location>
    <ligand>
        <name>3-phosphoshikimate</name>
        <dbReference type="ChEBI" id="CHEBI:145989"/>
    </ligand>
</feature>
<feature type="binding site" evidence="8">
    <location>
        <position position="29"/>
    </location>
    <ligand>
        <name>3-phosphoshikimate</name>
        <dbReference type="ChEBI" id="CHEBI:145989"/>
    </ligand>
</feature>
<dbReference type="GO" id="GO:0005737">
    <property type="term" value="C:cytoplasm"/>
    <property type="evidence" value="ECO:0007669"/>
    <property type="project" value="UniProtKB-SubCell"/>
</dbReference>
<name>A0A372JCH2_9ACTN</name>
<feature type="binding site" evidence="8">
    <location>
        <position position="331"/>
    </location>
    <ligand>
        <name>3-phosphoshikimate</name>
        <dbReference type="ChEBI" id="CHEBI:145989"/>
    </ligand>
</feature>
<evidence type="ECO:0000256" key="4">
    <source>
        <dbReference type="ARBA" id="ARBA00022605"/>
    </source>
</evidence>
<feature type="binding site" evidence="8">
    <location>
        <position position="358"/>
    </location>
    <ligand>
        <name>3-phosphoshikimate</name>
        <dbReference type="ChEBI" id="CHEBI:145989"/>
    </ligand>
</feature>
<dbReference type="FunFam" id="3.65.10.10:FF:000010">
    <property type="entry name" value="3-phosphoshikimate 1-carboxyvinyltransferase"/>
    <property type="match status" value="1"/>
</dbReference>
<keyword evidence="11" id="KW-1185">Reference proteome</keyword>
<dbReference type="PROSITE" id="PS00885">
    <property type="entry name" value="EPSP_SYNTHASE_2"/>
    <property type="match status" value="1"/>
</dbReference>
<dbReference type="FunFam" id="3.65.10.10:FF:000011">
    <property type="entry name" value="3-phosphoshikimate 1-carboxyvinyltransferase"/>
    <property type="match status" value="1"/>
</dbReference>
<evidence type="ECO:0000256" key="8">
    <source>
        <dbReference type="HAMAP-Rule" id="MF_00210"/>
    </source>
</evidence>
<evidence type="ECO:0000313" key="11">
    <source>
        <dbReference type="Proteomes" id="UP000261811"/>
    </source>
</evidence>
<feature type="active site" description="Proton acceptor" evidence="8">
    <location>
        <position position="331"/>
    </location>
</feature>
<dbReference type="PIRSF" id="PIRSF000505">
    <property type="entry name" value="EPSPS"/>
    <property type="match status" value="1"/>
</dbReference>
<comment type="similarity">
    <text evidence="2 8">Belongs to the EPSP synthase family.</text>
</comment>
<feature type="binding site" evidence="8">
    <location>
        <position position="428"/>
    </location>
    <ligand>
        <name>phosphoenolpyruvate</name>
        <dbReference type="ChEBI" id="CHEBI:58702"/>
    </ligand>
</feature>
<dbReference type="CDD" id="cd01556">
    <property type="entry name" value="EPSP_synthase"/>
    <property type="match status" value="1"/>
</dbReference>
<comment type="pathway">
    <text evidence="1 8">Metabolic intermediate biosynthesis; chorismate biosynthesis; chorismate from D-erythrose 4-phosphate and phosphoenolpyruvate: step 6/7.</text>
</comment>
<comment type="function">
    <text evidence="8">Catalyzes the transfer of the enolpyruvyl moiety of phosphoenolpyruvate (PEP) to the 5-hydroxyl of shikimate-3-phosphate (S3P) to produce enolpyruvyl shikimate-3-phosphate and inorganic phosphate.</text>
</comment>
<dbReference type="PANTHER" id="PTHR21090">
    <property type="entry name" value="AROM/DEHYDROQUINATE SYNTHASE"/>
    <property type="match status" value="1"/>
</dbReference>
<evidence type="ECO:0000256" key="1">
    <source>
        <dbReference type="ARBA" id="ARBA00004811"/>
    </source>
</evidence>
<dbReference type="Proteomes" id="UP000261811">
    <property type="component" value="Unassembled WGS sequence"/>
</dbReference>
<feature type="binding site" evidence="8">
    <location>
        <position position="187"/>
    </location>
    <ligand>
        <name>3-phosphoshikimate</name>
        <dbReference type="ChEBI" id="CHEBI:145989"/>
    </ligand>
</feature>
<dbReference type="EMBL" id="QURH01000945">
    <property type="protein sequence ID" value="RFU37619.1"/>
    <property type="molecule type" value="Genomic_DNA"/>
</dbReference>
<proteinExistence type="inferred from homology"/>
<comment type="subunit">
    <text evidence="8">Monomer.</text>
</comment>
<evidence type="ECO:0000259" key="9">
    <source>
        <dbReference type="Pfam" id="PF00275"/>
    </source>
</evidence>
<keyword evidence="4 8" id="KW-0028">Amino-acid biosynthesis</keyword>
<feature type="binding site" evidence="8">
    <location>
        <position position="403"/>
    </location>
    <ligand>
        <name>phosphoenolpyruvate</name>
        <dbReference type="ChEBI" id="CHEBI:58702"/>
    </ligand>
</feature>
<comment type="subcellular location">
    <subcellularLocation>
        <location evidence="8">Cytoplasm</location>
    </subcellularLocation>
</comment>
<dbReference type="InterPro" id="IPR001986">
    <property type="entry name" value="Enolpyruvate_Tfrase_dom"/>
</dbReference>
<evidence type="ECO:0000256" key="5">
    <source>
        <dbReference type="ARBA" id="ARBA00022679"/>
    </source>
</evidence>
<evidence type="ECO:0000313" key="10">
    <source>
        <dbReference type="EMBL" id="RFU37619.1"/>
    </source>
</evidence>
<dbReference type="Gene3D" id="3.65.10.10">
    <property type="entry name" value="Enolpyruvate transferase domain"/>
    <property type="match status" value="2"/>
</dbReference>
<reference evidence="10 11" key="1">
    <citation type="submission" date="2018-08" db="EMBL/GenBank/DDBJ databases">
        <title>Actinomadura jelena sp. nov., a novel Actinomycete isolated from soil in Chad.</title>
        <authorList>
            <person name="Shi L."/>
        </authorList>
    </citation>
    <scope>NUCLEOTIDE SEQUENCE [LARGE SCALE GENOMIC DNA]</scope>
    <source>
        <strain evidence="10 11">NEAU-G17</strain>
    </source>
</reference>
<dbReference type="Pfam" id="PF00275">
    <property type="entry name" value="EPSP_synthase"/>
    <property type="match status" value="1"/>
</dbReference>
<comment type="catalytic activity">
    <reaction evidence="7">
        <text>3-phosphoshikimate + phosphoenolpyruvate = 5-O-(1-carboxyvinyl)-3-phosphoshikimate + phosphate</text>
        <dbReference type="Rhea" id="RHEA:21256"/>
        <dbReference type="ChEBI" id="CHEBI:43474"/>
        <dbReference type="ChEBI" id="CHEBI:57701"/>
        <dbReference type="ChEBI" id="CHEBI:58702"/>
        <dbReference type="ChEBI" id="CHEBI:145989"/>
        <dbReference type="EC" id="2.5.1.19"/>
    </reaction>
    <physiologicalReaction direction="left-to-right" evidence="7">
        <dbReference type="Rhea" id="RHEA:21257"/>
    </physiologicalReaction>
</comment>
<feature type="binding site" evidence="8">
    <location>
        <position position="188"/>
    </location>
    <ligand>
        <name>3-phosphoshikimate</name>
        <dbReference type="ChEBI" id="CHEBI:145989"/>
    </ligand>
</feature>
<feature type="binding site" evidence="8">
    <location>
        <position position="362"/>
    </location>
    <ligand>
        <name>phosphoenolpyruvate</name>
        <dbReference type="ChEBI" id="CHEBI:58702"/>
    </ligand>
</feature>
<dbReference type="PANTHER" id="PTHR21090:SF5">
    <property type="entry name" value="PENTAFUNCTIONAL AROM POLYPEPTIDE"/>
    <property type="match status" value="1"/>
</dbReference>
<dbReference type="SUPFAM" id="SSF55205">
    <property type="entry name" value="EPT/RTPC-like"/>
    <property type="match status" value="1"/>
</dbReference>
<dbReference type="OrthoDB" id="9809920at2"/>
<dbReference type="EC" id="2.5.1.19" evidence="8"/>
<evidence type="ECO:0000256" key="7">
    <source>
        <dbReference type="ARBA" id="ARBA00044633"/>
    </source>
</evidence>
<dbReference type="UniPathway" id="UPA00053">
    <property type="reaction ID" value="UER00089"/>
</dbReference>
<dbReference type="HAMAP" id="MF_00210">
    <property type="entry name" value="EPSP_synth"/>
    <property type="match status" value="1"/>
</dbReference>
<dbReference type="GO" id="GO:0008652">
    <property type="term" value="P:amino acid biosynthetic process"/>
    <property type="evidence" value="ECO:0007669"/>
    <property type="project" value="UniProtKB-KW"/>
</dbReference>
<dbReference type="GO" id="GO:0009423">
    <property type="term" value="P:chorismate biosynthetic process"/>
    <property type="evidence" value="ECO:0007669"/>
    <property type="project" value="UniProtKB-UniRule"/>
</dbReference>
<accession>A0A372JCH2</accession>
<evidence type="ECO:0000256" key="3">
    <source>
        <dbReference type="ARBA" id="ARBA00022490"/>
    </source>
</evidence>
<feature type="binding site" evidence="8">
    <location>
        <position position="189"/>
    </location>
    <ligand>
        <name>3-phosphoshikimate</name>
        <dbReference type="ChEBI" id="CHEBI:145989"/>
    </ligand>
</feature>
<feature type="domain" description="Enolpyruvate transferase" evidence="9">
    <location>
        <begin position="17"/>
        <end position="437"/>
    </location>
</feature>
<dbReference type="InterPro" id="IPR023193">
    <property type="entry name" value="EPSP_synthase_CS"/>
</dbReference>
<dbReference type="AlphaFoldDB" id="A0A372JCH2"/>
<comment type="caution">
    <text evidence="8">Lacks conserved residue(s) required for the propagation of feature annotation.</text>
</comment>
<dbReference type="NCBIfam" id="TIGR01356">
    <property type="entry name" value="aroA"/>
    <property type="match status" value="1"/>
</dbReference>
<feature type="binding site" evidence="8">
    <location>
        <position position="216"/>
    </location>
    <ligand>
        <name>3-phosphoshikimate</name>
        <dbReference type="ChEBI" id="CHEBI:145989"/>
    </ligand>
</feature>
<dbReference type="InterPro" id="IPR006264">
    <property type="entry name" value="EPSP_synthase"/>
</dbReference>
<keyword evidence="3 8" id="KW-0963">Cytoplasm</keyword>
<evidence type="ECO:0000256" key="6">
    <source>
        <dbReference type="ARBA" id="ARBA00023141"/>
    </source>
</evidence>
<dbReference type="PROSITE" id="PS00104">
    <property type="entry name" value="EPSP_SYNTHASE_1"/>
    <property type="match status" value="1"/>
</dbReference>
<dbReference type="RefSeq" id="WP_117360780.1">
    <property type="nucleotide sequence ID" value="NZ_QURH01000945.1"/>
</dbReference>
<feature type="binding site" evidence="8">
    <location>
        <position position="30"/>
    </location>
    <ligand>
        <name>3-phosphoshikimate</name>
        <dbReference type="ChEBI" id="CHEBI:145989"/>
    </ligand>
</feature>
<dbReference type="GO" id="GO:0009073">
    <property type="term" value="P:aromatic amino acid family biosynthetic process"/>
    <property type="evidence" value="ECO:0007669"/>
    <property type="project" value="UniProtKB-KW"/>
</dbReference>